<keyword evidence="1 3" id="KW-0238">DNA-binding</keyword>
<dbReference type="GO" id="GO:0003677">
    <property type="term" value="F:DNA binding"/>
    <property type="evidence" value="ECO:0007669"/>
    <property type="project" value="UniProtKB-KW"/>
</dbReference>
<dbReference type="Proteomes" id="UP000219563">
    <property type="component" value="Unassembled WGS sequence"/>
</dbReference>
<evidence type="ECO:0000313" key="4">
    <source>
        <dbReference type="Proteomes" id="UP000219563"/>
    </source>
</evidence>
<dbReference type="InterPro" id="IPR001387">
    <property type="entry name" value="Cro/C1-type_HTH"/>
</dbReference>
<evidence type="ECO:0000259" key="2">
    <source>
        <dbReference type="PROSITE" id="PS50943"/>
    </source>
</evidence>
<protein>
    <submittedName>
        <fullName evidence="3">DNA-binding transcriptional regulator, XRE-family HTH domain</fullName>
    </submittedName>
</protein>
<organism evidence="3 4">
    <name type="scientific">Pseudobutyrivibrio ruminis DSM 9787</name>
    <dbReference type="NCBI Taxonomy" id="1123011"/>
    <lineage>
        <taxon>Bacteria</taxon>
        <taxon>Bacillati</taxon>
        <taxon>Bacillota</taxon>
        <taxon>Clostridia</taxon>
        <taxon>Lachnospirales</taxon>
        <taxon>Lachnospiraceae</taxon>
        <taxon>Pseudobutyrivibrio</taxon>
    </lineage>
</organism>
<gene>
    <name evidence="3" type="ORF">SAMN02910411_2444</name>
</gene>
<dbReference type="Pfam" id="PF01381">
    <property type="entry name" value="HTH_3"/>
    <property type="match status" value="1"/>
</dbReference>
<sequence>MAELNIKRLIECREKNGITKMEAAKRMQLSQPAYLRYESGERTPSIQTINVIANVLHTSVEYLTNQTDDPSPVSYTIYKASDPELFELISQCKDKERNIIKRILAYATMLETKP</sequence>
<dbReference type="PROSITE" id="PS50943">
    <property type="entry name" value="HTH_CROC1"/>
    <property type="match status" value="1"/>
</dbReference>
<dbReference type="SUPFAM" id="SSF47413">
    <property type="entry name" value="lambda repressor-like DNA-binding domains"/>
    <property type="match status" value="1"/>
</dbReference>
<name>A0A285SJV3_9FIRM</name>
<dbReference type="InterPro" id="IPR010982">
    <property type="entry name" value="Lambda_DNA-bd_dom_sf"/>
</dbReference>
<dbReference type="CDD" id="cd00093">
    <property type="entry name" value="HTH_XRE"/>
    <property type="match status" value="1"/>
</dbReference>
<dbReference type="SMART" id="SM00530">
    <property type="entry name" value="HTH_XRE"/>
    <property type="match status" value="1"/>
</dbReference>
<reference evidence="3 4" key="1">
    <citation type="submission" date="2017-08" db="EMBL/GenBank/DDBJ databases">
        <authorList>
            <person name="de Groot N.N."/>
        </authorList>
    </citation>
    <scope>NUCLEOTIDE SEQUENCE [LARGE SCALE GENOMIC DNA]</scope>
    <source>
        <strain evidence="3 4">DSM 9787</strain>
    </source>
</reference>
<dbReference type="PANTHER" id="PTHR46558:SF14">
    <property type="entry name" value="HTH-TYPE TRANSCRIPTIONAL REGULATOR ANSR"/>
    <property type="match status" value="1"/>
</dbReference>
<dbReference type="AlphaFoldDB" id="A0A285SJV3"/>
<proteinExistence type="predicted"/>
<feature type="domain" description="HTH cro/C1-type" evidence="2">
    <location>
        <begin position="9"/>
        <end position="63"/>
    </location>
</feature>
<evidence type="ECO:0000313" key="3">
    <source>
        <dbReference type="EMBL" id="SOC08220.1"/>
    </source>
</evidence>
<dbReference type="Gene3D" id="1.10.260.40">
    <property type="entry name" value="lambda repressor-like DNA-binding domains"/>
    <property type="match status" value="1"/>
</dbReference>
<accession>A0A285SJV3</accession>
<evidence type="ECO:0000256" key="1">
    <source>
        <dbReference type="ARBA" id="ARBA00023125"/>
    </source>
</evidence>
<dbReference type="EMBL" id="OBMR01000008">
    <property type="protein sequence ID" value="SOC08220.1"/>
    <property type="molecule type" value="Genomic_DNA"/>
</dbReference>
<dbReference type="PANTHER" id="PTHR46558">
    <property type="entry name" value="TRACRIPTIONAL REGULATORY PROTEIN-RELATED-RELATED"/>
    <property type="match status" value="1"/>
</dbReference>